<feature type="region of interest" description="Disordered" evidence="2">
    <location>
        <begin position="218"/>
        <end position="241"/>
    </location>
</feature>
<evidence type="ECO:0000256" key="1">
    <source>
        <dbReference type="ARBA" id="ARBA00010652"/>
    </source>
</evidence>
<dbReference type="Pfam" id="PF00823">
    <property type="entry name" value="PPE"/>
    <property type="match status" value="1"/>
</dbReference>
<evidence type="ECO:0000256" key="2">
    <source>
        <dbReference type="SAM" id="MobiDB-lite"/>
    </source>
</evidence>
<reference evidence="4 5" key="1">
    <citation type="submission" date="2016-06" db="EMBL/GenBank/DDBJ databases">
        <authorList>
            <person name="Kjaerup R.B."/>
            <person name="Dalgaard T.S."/>
            <person name="Juul-Madsen H.R."/>
        </authorList>
    </citation>
    <scope>NUCLEOTIDE SEQUENCE [LARGE SCALE GENOMIC DNA]</scope>
    <source>
        <strain evidence="4 5">1276495.2</strain>
    </source>
</reference>
<sequence length="427" mass="41191">MSFFTLPPEINSLRMFLGAGSAPMLEAAAAWDGLAAELGTAAEAFGSVISTLASQAWQGPAAQAMAAAAAPYAGWLSAAASQSFGAAGQARAVVSAFEAARAATVHPGAVDANRNAFVQLVMSNLFGQNAPLIALAESIYEEMWAADVSAMAGYYANAAAAAAQVVPWQSVLQSFPALAGGLAGGLGALAHGQTGGAPATGAEAGSAAPAAPVAGGGGDGAAAAGGGGGGSPGGVASADSGPAPMSYTSGYTGGDPAAAAGAGSAAATAANTGVPTAGVAGFGMMPMALAGLARAGLLGDSPSIMNTTKPAPKAEEHEAVAPPTEAEVAEATEVSEAPEAQVPAMSVLPTAAPEVAVAAAPGEAMPATQTSVSGIPVTGLRAQAKETSEADEAEETVVSLRPKIAPGEFRPQEEAQEESPQLQVRGG</sequence>
<accession>A0A1A3L095</accession>
<feature type="compositionally biased region" description="Polar residues" evidence="2">
    <location>
        <begin position="418"/>
        <end position="427"/>
    </location>
</feature>
<dbReference type="GO" id="GO:0052572">
    <property type="term" value="P:response to host immune response"/>
    <property type="evidence" value="ECO:0007669"/>
    <property type="project" value="TreeGrafter"/>
</dbReference>
<comment type="similarity">
    <text evidence="1">Belongs to the mycobacterial PPE family.</text>
</comment>
<comment type="caution">
    <text evidence="4">The sequence shown here is derived from an EMBL/GenBank/DDBJ whole genome shotgun (WGS) entry which is preliminary data.</text>
</comment>
<evidence type="ECO:0000313" key="4">
    <source>
        <dbReference type="EMBL" id="OBJ90033.1"/>
    </source>
</evidence>
<dbReference type="SUPFAM" id="SSF140459">
    <property type="entry name" value="PE/PPE dimer-like"/>
    <property type="match status" value="1"/>
</dbReference>
<gene>
    <name evidence="4" type="ORF">A5640_25970</name>
</gene>
<feature type="compositionally biased region" description="Gly residues" evidence="2">
    <location>
        <begin position="218"/>
        <end position="233"/>
    </location>
</feature>
<protein>
    <recommendedName>
        <fullName evidence="3">PPE domain-containing protein</fullName>
    </recommendedName>
</protein>
<dbReference type="PANTHER" id="PTHR46766:SF1">
    <property type="entry name" value="GLUTAMINE-RICH PROTEIN 2"/>
    <property type="match status" value="1"/>
</dbReference>
<feature type="domain" description="PPE" evidence="3">
    <location>
        <begin position="3"/>
        <end position="165"/>
    </location>
</feature>
<dbReference type="InterPro" id="IPR000030">
    <property type="entry name" value="PPE_dom"/>
</dbReference>
<dbReference type="EMBL" id="LZLM01000014">
    <property type="protein sequence ID" value="OBJ90033.1"/>
    <property type="molecule type" value="Genomic_DNA"/>
</dbReference>
<feature type="region of interest" description="Disordered" evidence="2">
    <location>
        <begin position="381"/>
        <end position="427"/>
    </location>
</feature>
<dbReference type="PANTHER" id="PTHR46766">
    <property type="entry name" value="GLUTAMINE-RICH PROTEIN 2"/>
    <property type="match status" value="1"/>
</dbReference>
<evidence type="ECO:0000313" key="5">
    <source>
        <dbReference type="Proteomes" id="UP000093925"/>
    </source>
</evidence>
<organism evidence="4 5">
    <name type="scientific">Mycobacterium asiaticum</name>
    <dbReference type="NCBI Taxonomy" id="1790"/>
    <lineage>
        <taxon>Bacteria</taxon>
        <taxon>Bacillati</taxon>
        <taxon>Actinomycetota</taxon>
        <taxon>Actinomycetes</taxon>
        <taxon>Mycobacteriales</taxon>
        <taxon>Mycobacteriaceae</taxon>
        <taxon>Mycobacterium</taxon>
    </lineage>
</organism>
<dbReference type="Gene3D" id="1.20.1260.20">
    <property type="entry name" value="PPE superfamily"/>
    <property type="match status" value="1"/>
</dbReference>
<dbReference type="InterPro" id="IPR038332">
    <property type="entry name" value="PPE_sf"/>
</dbReference>
<dbReference type="AlphaFoldDB" id="A0A1A3L095"/>
<name>A0A1A3L095_MYCAS</name>
<proteinExistence type="inferred from homology"/>
<dbReference type="Proteomes" id="UP000093925">
    <property type="component" value="Unassembled WGS sequence"/>
</dbReference>
<dbReference type="FunFam" id="1.20.1260.20:FF:000001">
    <property type="entry name" value="PPE family protein PPE41"/>
    <property type="match status" value="1"/>
</dbReference>
<evidence type="ECO:0000259" key="3">
    <source>
        <dbReference type="Pfam" id="PF00823"/>
    </source>
</evidence>